<evidence type="ECO:0000256" key="1">
    <source>
        <dbReference type="SAM" id="MobiDB-lite"/>
    </source>
</evidence>
<name>A0A5N6MYN1_9ASTR</name>
<feature type="region of interest" description="Disordered" evidence="1">
    <location>
        <begin position="1"/>
        <end position="27"/>
    </location>
</feature>
<dbReference type="Proteomes" id="UP000326396">
    <property type="component" value="Linkage Group LG4"/>
</dbReference>
<comment type="caution">
    <text evidence="2">The sequence shown here is derived from an EMBL/GenBank/DDBJ whole genome shotgun (WGS) entry which is preliminary data.</text>
</comment>
<accession>A0A5N6MYN1</accession>
<dbReference type="EMBL" id="SZYD01000014">
    <property type="protein sequence ID" value="KAD4179533.1"/>
    <property type="molecule type" value="Genomic_DNA"/>
</dbReference>
<gene>
    <name evidence="2" type="ORF">E3N88_28124</name>
</gene>
<proteinExistence type="predicted"/>
<keyword evidence="3" id="KW-1185">Reference proteome</keyword>
<sequence length="120" mass="14033">MMRKRLEINPRNLSEEPAGEESSSDITQSIRTTMFFDIRYQDMESSRNGIASSQSFNIADVVEDQEEKSFWKLVKALVMRWRKLIEVFSMLMAGDHEVADSWRCVTSIVTRWKPLDLPTR</sequence>
<evidence type="ECO:0000313" key="3">
    <source>
        <dbReference type="Proteomes" id="UP000326396"/>
    </source>
</evidence>
<organism evidence="2 3">
    <name type="scientific">Mikania micrantha</name>
    <name type="common">bitter vine</name>
    <dbReference type="NCBI Taxonomy" id="192012"/>
    <lineage>
        <taxon>Eukaryota</taxon>
        <taxon>Viridiplantae</taxon>
        <taxon>Streptophyta</taxon>
        <taxon>Embryophyta</taxon>
        <taxon>Tracheophyta</taxon>
        <taxon>Spermatophyta</taxon>
        <taxon>Magnoliopsida</taxon>
        <taxon>eudicotyledons</taxon>
        <taxon>Gunneridae</taxon>
        <taxon>Pentapetalae</taxon>
        <taxon>asterids</taxon>
        <taxon>campanulids</taxon>
        <taxon>Asterales</taxon>
        <taxon>Asteraceae</taxon>
        <taxon>Asteroideae</taxon>
        <taxon>Heliantheae alliance</taxon>
        <taxon>Eupatorieae</taxon>
        <taxon>Mikania</taxon>
    </lineage>
</organism>
<dbReference type="AlphaFoldDB" id="A0A5N6MYN1"/>
<reference evidence="2 3" key="1">
    <citation type="submission" date="2019-05" db="EMBL/GenBank/DDBJ databases">
        <title>Mikania micrantha, genome provides insights into the molecular mechanism of rapid growth.</title>
        <authorList>
            <person name="Liu B."/>
        </authorList>
    </citation>
    <scope>NUCLEOTIDE SEQUENCE [LARGE SCALE GENOMIC DNA]</scope>
    <source>
        <strain evidence="2">NLD-2019</strain>
        <tissue evidence="2">Leaf</tissue>
    </source>
</reference>
<evidence type="ECO:0000313" key="2">
    <source>
        <dbReference type="EMBL" id="KAD4179533.1"/>
    </source>
</evidence>
<protein>
    <submittedName>
        <fullName evidence="2">Uncharacterized protein</fullName>
    </submittedName>
</protein>